<dbReference type="SMART" id="SM00987">
    <property type="entry name" value="UreE_C"/>
    <property type="match status" value="1"/>
</dbReference>
<evidence type="ECO:0000256" key="5">
    <source>
        <dbReference type="ARBA" id="ARBA00022485"/>
    </source>
</evidence>
<dbReference type="EC" id="3.2.2.27" evidence="3"/>
<keyword evidence="5" id="KW-0004">4Fe-4S</keyword>
<evidence type="ECO:0000313" key="14">
    <source>
        <dbReference type="EMBL" id="KRT56344.1"/>
    </source>
</evidence>
<keyword evidence="6" id="KW-0479">Metal-binding</keyword>
<evidence type="ECO:0000256" key="10">
    <source>
        <dbReference type="ARBA" id="ARBA00023014"/>
    </source>
</evidence>
<dbReference type="SUPFAM" id="SSF52141">
    <property type="entry name" value="Uracil-DNA glycosylase-like"/>
    <property type="match status" value="1"/>
</dbReference>
<evidence type="ECO:0000256" key="9">
    <source>
        <dbReference type="ARBA" id="ARBA00023004"/>
    </source>
</evidence>
<feature type="region of interest" description="Disordered" evidence="12">
    <location>
        <begin position="27"/>
        <end position="61"/>
    </location>
</feature>
<dbReference type="InterPro" id="IPR051536">
    <property type="entry name" value="UDG_Type-4/5"/>
</dbReference>
<evidence type="ECO:0000256" key="11">
    <source>
        <dbReference type="ARBA" id="ARBA00023204"/>
    </source>
</evidence>
<evidence type="ECO:0000313" key="17">
    <source>
        <dbReference type="Proteomes" id="UP000051634"/>
    </source>
</evidence>
<reference evidence="16 17" key="1">
    <citation type="submission" date="2015-11" db="EMBL/GenBank/DDBJ databases">
        <title>The genome of Candidatus Endoriftia persephone in Ridgeia piscesae and population structure of the North Eastern Pacific vestimentiferan symbionts.</title>
        <authorList>
            <person name="Perez M."/>
            <person name="Juniper K.S."/>
        </authorList>
    </citation>
    <scope>NUCLEOTIDE SEQUENCE [LARGE SCALE GENOMIC DNA]</scope>
    <source>
        <strain evidence="15">Ind10</strain>
        <strain evidence="14">Ind11</strain>
    </source>
</reference>
<name>A0A0T5Z424_9GAMM</name>
<organism evidence="15 16">
    <name type="scientific">endosymbiont of Ridgeia piscesae</name>
    <dbReference type="NCBI Taxonomy" id="54398"/>
    <lineage>
        <taxon>Bacteria</taxon>
        <taxon>Pseudomonadati</taxon>
        <taxon>Pseudomonadota</taxon>
        <taxon>Gammaproteobacteria</taxon>
        <taxon>sulfur-oxidizing symbionts</taxon>
    </lineage>
</organism>
<dbReference type="InterPro" id="IPR005122">
    <property type="entry name" value="Uracil-DNA_glycosylase-like"/>
</dbReference>
<dbReference type="Proteomes" id="UP000051276">
    <property type="component" value="Unassembled WGS sequence"/>
</dbReference>
<keyword evidence="9" id="KW-0408">Iron</keyword>
<dbReference type="EMBL" id="LMXI01000490">
    <property type="protein sequence ID" value="KRT57682.1"/>
    <property type="molecule type" value="Genomic_DNA"/>
</dbReference>
<dbReference type="OrthoDB" id="5290748at2"/>
<dbReference type="GO" id="GO:0006281">
    <property type="term" value="P:DNA repair"/>
    <property type="evidence" value="ECO:0007669"/>
    <property type="project" value="UniProtKB-KW"/>
</dbReference>
<dbReference type="CDD" id="cd10030">
    <property type="entry name" value="UDG-F4_TTUDGA_SPO1dp_like"/>
    <property type="match status" value="1"/>
</dbReference>
<dbReference type="Gene3D" id="3.40.470.10">
    <property type="entry name" value="Uracil-DNA glycosylase-like domain"/>
    <property type="match status" value="1"/>
</dbReference>
<keyword evidence="8" id="KW-0378">Hydrolase</keyword>
<dbReference type="STRING" id="54398.Ga0074115_1416"/>
<evidence type="ECO:0000256" key="12">
    <source>
        <dbReference type="SAM" id="MobiDB-lite"/>
    </source>
</evidence>
<dbReference type="PANTHER" id="PTHR33693:SF1">
    <property type="entry name" value="TYPE-4 URACIL-DNA GLYCOSYLASE"/>
    <property type="match status" value="1"/>
</dbReference>
<feature type="domain" description="Uracil-DNA glycosylase-like" evidence="13">
    <location>
        <begin position="130"/>
        <end position="278"/>
    </location>
</feature>
<dbReference type="PANTHER" id="PTHR33693">
    <property type="entry name" value="TYPE-5 URACIL-DNA GLYCOSYLASE"/>
    <property type="match status" value="1"/>
</dbReference>
<dbReference type="PATRIC" id="fig|54398.3.peg.2934"/>
<keyword evidence="11" id="KW-0234">DNA repair</keyword>
<comment type="catalytic activity">
    <reaction evidence="1">
        <text>Hydrolyzes single-stranded DNA or mismatched double-stranded DNA and polynucleotides, releasing free uracil.</text>
        <dbReference type="EC" id="3.2.2.27"/>
    </reaction>
</comment>
<dbReference type="NCBIfam" id="TIGR00758">
    <property type="entry name" value="UDG_fam4"/>
    <property type="match status" value="1"/>
</dbReference>
<evidence type="ECO:0000256" key="7">
    <source>
        <dbReference type="ARBA" id="ARBA00022763"/>
    </source>
</evidence>
<evidence type="ECO:0000256" key="6">
    <source>
        <dbReference type="ARBA" id="ARBA00022723"/>
    </source>
</evidence>
<dbReference type="GO" id="GO:0046872">
    <property type="term" value="F:metal ion binding"/>
    <property type="evidence" value="ECO:0007669"/>
    <property type="project" value="UniProtKB-KW"/>
</dbReference>
<feature type="compositionally biased region" description="Pro residues" evidence="12">
    <location>
        <begin position="45"/>
        <end position="55"/>
    </location>
</feature>
<keyword evidence="7" id="KW-0227">DNA damage</keyword>
<evidence type="ECO:0000256" key="1">
    <source>
        <dbReference type="ARBA" id="ARBA00001400"/>
    </source>
</evidence>
<evidence type="ECO:0000313" key="15">
    <source>
        <dbReference type="EMBL" id="KRT57682.1"/>
    </source>
</evidence>
<dbReference type="SMART" id="SM00986">
    <property type="entry name" value="UDG"/>
    <property type="match status" value="1"/>
</dbReference>
<dbReference type="EMBL" id="LDXT01000056">
    <property type="protein sequence ID" value="KRT56344.1"/>
    <property type="molecule type" value="Genomic_DNA"/>
</dbReference>
<evidence type="ECO:0000256" key="3">
    <source>
        <dbReference type="ARBA" id="ARBA00012030"/>
    </source>
</evidence>
<dbReference type="AlphaFoldDB" id="A0A0T5Z424"/>
<evidence type="ECO:0000256" key="4">
    <source>
        <dbReference type="ARBA" id="ARBA00019403"/>
    </source>
</evidence>
<evidence type="ECO:0000259" key="13">
    <source>
        <dbReference type="SMART" id="SM00986"/>
    </source>
</evidence>
<protein>
    <recommendedName>
        <fullName evidence="4">Type-4 uracil-DNA glycosylase</fullName>
        <ecNumber evidence="3">3.2.2.27</ecNumber>
    </recommendedName>
</protein>
<dbReference type="RefSeq" id="WP_057956256.1">
    <property type="nucleotide sequence ID" value="NZ_KQ556916.1"/>
</dbReference>
<dbReference type="Proteomes" id="UP000051634">
    <property type="component" value="Unassembled WGS sequence"/>
</dbReference>
<dbReference type="Pfam" id="PF03167">
    <property type="entry name" value="UDG"/>
    <property type="match status" value="1"/>
</dbReference>
<evidence type="ECO:0000256" key="8">
    <source>
        <dbReference type="ARBA" id="ARBA00022801"/>
    </source>
</evidence>
<dbReference type="GO" id="GO:0051539">
    <property type="term" value="F:4 iron, 4 sulfur cluster binding"/>
    <property type="evidence" value="ECO:0007669"/>
    <property type="project" value="UniProtKB-KW"/>
</dbReference>
<evidence type="ECO:0000313" key="16">
    <source>
        <dbReference type="Proteomes" id="UP000051276"/>
    </source>
</evidence>
<accession>A0A0T5Z424</accession>
<keyword evidence="17" id="KW-1185">Reference proteome</keyword>
<dbReference type="InterPro" id="IPR005273">
    <property type="entry name" value="Ura-DNA_glyco_family4"/>
</dbReference>
<proteinExistence type="inferred from homology"/>
<sequence>MSMDEATRRRYLETIGITVWQRRDSLTELQPEPAKPPVLDKPQLASPPAPEPIVAPPAESGEMPPAWLDEAPPLEGDWEPLEIEPVVPEEAYQASPAESDVAGLDWPALEKRVKGCRLCQLREGCTQTVFGVGNRQADLLIIGEAPGADEDRQGEPFVGRAGQLLNEMLLAMGLKRQQVFIANILKCRPPGNRDPRSEEALKCEPYLLRQIALIRPRVILSVGRISAQNLLKTEIAVGKLRGRIHNFGSSAIPLVVTYHPAYLLRSPEQKGKAWADLQLALSVLRGVAR</sequence>
<comment type="caution">
    <text evidence="15">The sequence shown here is derived from an EMBL/GenBank/DDBJ whole genome shotgun (WGS) entry which is preliminary data.</text>
</comment>
<dbReference type="InterPro" id="IPR036895">
    <property type="entry name" value="Uracil-DNA_glycosylase-like_sf"/>
</dbReference>
<gene>
    <name evidence="14" type="ORF">Ga0074115_1416</name>
    <name evidence="15" type="ORF">Ga0076813_12042</name>
</gene>
<keyword evidence="10" id="KW-0411">Iron-sulfur</keyword>
<evidence type="ECO:0000256" key="2">
    <source>
        <dbReference type="ARBA" id="ARBA00006521"/>
    </source>
</evidence>
<dbReference type="GO" id="GO:0004844">
    <property type="term" value="F:uracil DNA N-glycosylase activity"/>
    <property type="evidence" value="ECO:0007669"/>
    <property type="project" value="UniProtKB-EC"/>
</dbReference>
<comment type="similarity">
    <text evidence="2">Belongs to the uracil-DNA glycosylase (UDG) superfamily. Type 4 (UDGa) family.</text>
</comment>